<keyword evidence="4 5" id="KW-0472">Membrane</keyword>
<protein>
    <submittedName>
        <fullName evidence="8">Membrane-associated protein, putative</fullName>
    </submittedName>
</protein>
<dbReference type="Pfam" id="PF03798">
    <property type="entry name" value="TRAM_LAG1_CLN8"/>
    <property type="match status" value="1"/>
</dbReference>
<evidence type="ECO:0000256" key="1">
    <source>
        <dbReference type="ARBA" id="ARBA00004141"/>
    </source>
</evidence>
<dbReference type="PROSITE" id="PS50922">
    <property type="entry name" value="TLC"/>
    <property type="match status" value="1"/>
</dbReference>
<name>A0A0S4JES0_BODSA</name>
<dbReference type="PANTHER" id="PTHR31898">
    <property type="entry name" value="TRANSMEMBRANE PROTEIN 136"/>
    <property type="match status" value="1"/>
</dbReference>
<organism evidence="8 9">
    <name type="scientific">Bodo saltans</name>
    <name type="common">Flagellated protozoan</name>
    <dbReference type="NCBI Taxonomy" id="75058"/>
    <lineage>
        <taxon>Eukaryota</taxon>
        <taxon>Discoba</taxon>
        <taxon>Euglenozoa</taxon>
        <taxon>Kinetoplastea</taxon>
        <taxon>Metakinetoplastina</taxon>
        <taxon>Eubodonida</taxon>
        <taxon>Bodonidae</taxon>
        <taxon>Bodo</taxon>
    </lineage>
</organism>
<reference evidence="9" key="1">
    <citation type="submission" date="2015-09" db="EMBL/GenBank/DDBJ databases">
        <authorList>
            <consortium name="Pathogen Informatics"/>
        </authorList>
    </citation>
    <scope>NUCLEOTIDE SEQUENCE [LARGE SCALE GENOMIC DNA]</scope>
    <source>
        <strain evidence="9">Lake Konstanz</strain>
    </source>
</reference>
<proteinExistence type="predicted"/>
<evidence type="ECO:0000256" key="2">
    <source>
        <dbReference type="ARBA" id="ARBA00022692"/>
    </source>
</evidence>
<evidence type="ECO:0000256" key="4">
    <source>
        <dbReference type="ARBA" id="ARBA00023136"/>
    </source>
</evidence>
<keyword evidence="9" id="KW-1185">Reference proteome</keyword>
<evidence type="ECO:0000313" key="9">
    <source>
        <dbReference type="Proteomes" id="UP000051952"/>
    </source>
</evidence>
<keyword evidence="3 6" id="KW-1133">Transmembrane helix</keyword>
<dbReference type="Proteomes" id="UP000051952">
    <property type="component" value="Unassembled WGS sequence"/>
</dbReference>
<comment type="subcellular location">
    <subcellularLocation>
        <location evidence="1">Membrane</location>
        <topology evidence="1">Multi-pass membrane protein</topology>
    </subcellularLocation>
</comment>
<accession>A0A0S4JES0</accession>
<gene>
    <name evidence="8" type="ORF">BSAL_12695</name>
</gene>
<evidence type="ECO:0000313" key="8">
    <source>
        <dbReference type="EMBL" id="CUG87921.1"/>
    </source>
</evidence>
<keyword evidence="2 5" id="KW-0812">Transmembrane</keyword>
<evidence type="ECO:0000259" key="7">
    <source>
        <dbReference type="PROSITE" id="PS50922"/>
    </source>
</evidence>
<dbReference type="InterPro" id="IPR042512">
    <property type="entry name" value="TLCD5"/>
</dbReference>
<dbReference type="EMBL" id="CYKH01001599">
    <property type="protein sequence ID" value="CUG87921.1"/>
    <property type="molecule type" value="Genomic_DNA"/>
</dbReference>
<feature type="transmembrane region" description="Helical" evidence="6">
    <location>
        <begin position="65"/>
        <end position="83"/>
    </location>
</feature>
<dbReference type="SMART" id="SM00724">
    <property type="entry name" value="TLC"/>
    <property type="match status" value="1"/>
</dbReference>
<evidence type="ECO:0000256" key="5">
    <source>
        <dbReference type="PROSITE-ProRule" id="PRU00205"/>
    </source>
</evidence>
<feature type="transmembrane region" description="Helical" evidence="6">
    <location>
        <begin position="31"/>
        <end position="53"/>
    </location>
</feature>
<dbReference type="AlphaFoldDB" id="A0A0S4JES0"/>
<feature type="transmembrane region" description="Helical" evidence="6">
    <location>
        <begin position="128"/>
        <end position="148"/>
    </location>
</feature>
<dbReference type="PANTHER" id="PTHR31898:SF1">
    <property type="entry name" value="TLC DOMAIN-CONTAINING PROTEIN 5"/>
    <property type="match status" value="1"/>
</dbReference>
<dbReference type="GO" id="GO:0016020">
    <property type="term" value="C:membrane"/>
    <property type="evidence" value="ECO:0007669"/>
    <property type="project" value="UniProtKB-SubCell"/>
</dbReference>
<feature type="transmembrane region" description="Helical" evidence="6">
    <location>
        <begin position="225"/>
        <end position="243"/>
    </location>
</feature>
<evidence type="ECO:0000256" key="6">
    <source>
        <dbReference type="SAM" id="Phobius"/>
    </source>
</evidence>
<feature type="domain" description="TLC" evidence="7">
    <location>
        <begin position="56"/>
        <end position="254"/>
    </location>
</feature>
<feature type="transmembrane region" description="Helical" evidence="6">
    <location>
        <begin position="197"/>
        <end position="219"/>
    </location>
</feature>
<evidence type="ECO:0000256" key="3">
    <source>
        <dbReference type="ARBA" id="ARBA00022989"/>
    </source>
</evidence>
<dbReference type="OrthoDB" id="506011at2759"/>
<dbReference type="InterPro" id="IPR006634">
    <property type="entry name" value="TLC-dom"/>
</dbReference>
<dbReference type="OMA" id="SEEWACR"/>
<sequence>MFHELLAPVFSPLAVVVRSLFHVHPLRIDEAAYVLAGFFLLWCVVGGWAYVHYARKKSDEYGSRVISVIHASISSVLCFLGTVEEFNEPEFGTFGAHCSGLQQVALLCTAGYFAMDMLGILMSSYFSWLYVGHHILSGGCLAYGGLVSRHGFEFAMVTCLMEVSNPLLHSRWLLIADKEHLKNQGKGSLKFRVIDQLFYVVFFVARIMMGPILTAHLVVADNTPLIIQAAGVLLQVLSVQFMFDTFSKRFRGDLWIN</sequence>
<dbReference type="VEuPathDB" id="TriTrypDB:BSAL_12695"/>